<evidence type="ECO:0000313" key="3">
    <source>
        <dbReference type="Proteomes" id="UP000002216"/>
    </source>
</evidence>
<reference evidence="2 3" key="1">
    <citation type="journal article" date="2009" name="Stand. Genomic Sci.">
        <title>Complete genome sequence of Desulfomicrobium baculatum type strain (X).</title>
        <authorList>
            <person name="Copeland A."/>
            <person name="Spring S."/>
            <person name="Goker M."/>
            <person name="Schneider S."/>
            <person name="Lapidus A."/>
            <person name="Del Rio T.G."/>
            <person name="Tice H."/>
            <person name="Cheng J.F."/>
            <person name="Chen F."/>
            <person name="Nolan M."/>
            <person name="Bruce D."/>
            <person name="Goodwin L."/>
            <person name="Pitluck S."/>
            <person name="Ivanova N."/>
            <person name="Mavrommatis K."/>
            <person name="Ovchinnikova G."/>
            <person name="Pati A."/>
            <person name="Chen A."/>
            <person name="Palaniappan K."/>
            <person name="Land M."/>
            <person name="Hauser L."/>
            <person name="Chang Y.J."/>
            <person name="Jeffries C.C."/>
            <person name="Meincke L."/>
            <person name="Sims D."/>
            <person name="Brettin T."/>
            <person name="Detter J.C."/>
            <person name="Han C."/>
            <person name="Chain P."/>
            <person name="Bristow J."/>
            <person name="Eisen J.A."/>
            <person name="Markowitz V."/>
            <person name="Hugenholtz P."/>
            <person name="Kyrpides N.C."/>
            <person name="Klenk H.P."/>
            <person name="Lucas S."/>
        </authorList>
    </citation>
    <scope>NUCLEOTIDE SEQUENCE [LARGE SCALE GENOMIC DNA]</scope>
    <source>
        <strain evidence="3">DSM 4028 / VKM B-1378 / X</strain>
    </source>
</reference>
<accession>C7LQ16</accession>
<feature type="chain" id="PRO_5002979508" evidence="1">
    <location>
        <begin position="21"/>
        <end position="108"/>
    </location>
</feature>
<name>C7LQ16_DESBD</name>
<proteinExistence type="predicted"/>
<keyword evidence="3" id="KW-1185">Reference proteome</keyword>
<protein>
    <submittedName>
        <fullName evidence="2">Uncharacterized protein</fullName>
    </submittedName>
</protein>
<dbReference type="EMBL" id="CP001629">
    <property type="protein sequence ID" value="ACU91498.1"/>
    <property type="molecule type" value="Genomic_DNA"/>
</dbReference>
<evidence type="ECO:0000256" key="1">
    <source>
        <dbReference type="SAM" id="SignalP"/>
    </source>
</evidence>
<sequence length="108" mass="11600">MRVLIMSILFVAFLFQNTHAENTADISTNSTLNLCSGVWTLIKPAGWCVKDKSGTILPLTASTLVLGCDATPTELSDNLIDTIVDVKCSAPYTPEGIPDVESILIICE</sequence>
<evidence type="ECO:0000313" key="2">
    <source>
        <dbReference type="EMBL" id="ACU91498.1"/>
    </source>
</evidence>
<dbReference type="Proteomes" id="UP000002216">
    <property type="component" value="Chromosome"/>
</dbReference>
<dbReference type="KEGG" id="dba:Dbac_3426"/>
<dbReference type="STRING" id="525897.Dbac_3426"/>
<organism evidence="2 3">
    <name type="scientific">Desulfomicrobium baculatum (strain DSM 4028 / VKM B-1378 / X)</name>
    <name type="common">Desulfovibrio baculatus</name>
    <dbReference type="NCBI Taxonomy" id="525897"/>
    <lineage>
        <taxon>Bacteria</taxon>
        <taxon>Pseudomonadati</taxon>
        <taxon>Thermodesulfobacteriota</taxon>
        <taxon>Desulfovibrionia</taxon>
        <taxon>Desulfovibrionales</taxon>
        <taxon>Desulfomicrobiaceae</taxon>
        <taxon>Desulfomicrobium</taxon>
    </lineage>
</organism>
<feature type="signal peptide" evidence="1">
    <location>
        <begin position="1"/>
        <end position="20"/>
    </location>
</feature>
<dbReference type="AlphaFoldDB" id="C7LQ16"/>
<dbReference type="HOGENOM" id="CLU_2192751_0_0_7"/>
<keyword evidence="1" id="KW-0732">Signal</keyword>
<gene>
    <name evidence="2" type="ordered locus">Dbac_3426</name>
</gene>